<dbReference type="GO" id="GO:0005634">
    <property type="term" value="C:nucleus"/>
    <property type="evidence" value="ECO:0007669"/>
    <property type="project" value="TreeGrafter"/>
</dbReference>
<comment type="caution">
    <text evidence="2">The sequence shown here is derived from an EMBL/GenBank/DDBJ whole genome shotgun (WGS) entry which is preliminary data.</text>
</comment>
<keyword evidence="3" id="KW-1185">Reference proteome</keyword>
<proteinExistence type="predicted"/>
<accession>A0A7J7F770</accession>
<feature type="compositionally biased region" description="Polar residues" evidence="1">
    <location>
        <begin position="129"/>
        <end position="139"/>
    </location>
</feature>
<feature type="region of interest" description="Disordered" evidence="1">
    <location>
        <begin position="113"/>
        <end position="236"/>
    </location>
</feature>
<evidence type="ECO:0000313" key="3">
    <source>
        <dbReference type="Proteomes" id="UP000551758"/>
    </source>
</evidence>
<dbReference type="AlphaFoldDB" id="A0A7J7F770"/>
<feature type="region of interest" description="Disordered" evidence="1">
    <location>
        <begin position="443"/>
        <end position="463"/>
    </location>
</feature>
<gene>
    <name evidence="2" type="ORF">HPG69_006687</name>
</gene>
<dbReference type="GO" id="GO:0009566">
    <property type="term" value="P:fertilization"/>
    <property type="evidence" value="ECO:0007669"/>
    <property type="project" value="TreeGrafter"/>
</dbReference>
<feature type="compositionally biased region" description="Low complexity" evidence="1">
    <location>
        <begin position="217"/>
        <end position="232"/>
    </location>
</feature>
<organism evidence="2 3">
    <name type="scientific">Diceros bicornis minor</name>
    <name type="common">South-central black rhinoceros</name>
    <dbReference type="NCBI Taxonomy" id="77932"/>
    <lineage>
        <taxon>Eukaryota</taxon>
        <taxon>Metazoa</taxon>
        <taxon>Chordata</taxon>
        <taxon>Craniata</taxon>
        <taxon>Vertebrata</taxon>
        <taxon>Euteleostomi</taxon>
        <taxon>Mammalia</taxon>
        <taxon>Eutheria</taxon>
        <taxon>Laurasiatheria</taxon>
        <taxon>Perissodactyla</taxon>
        <taxon>Rhinocerotidae</taxon>
        <taxon>Diceros</taxon>
    </lineage>
</organism>
<evidence type="ECO:0000256" key="1">
    <source>
        <dbReference type="SAM" id="MobiDB-lite"/>
    </source>
</evidence>
<name>A0A7J7F770_DICBM</name>
<dbReference type="Pfam" id="PF17734">
    <property type="entry name" value="Spt46"/>
    <property type="match status" value="1"/>
</dbReference>
<dbReference type="EMBL" id="JACDTQ010001259">
    <property type="protein sequence ID" value="KAF5923516.1"/>
    <property type="molecule type" value="Genomic_DNA"/>
</dbReference>
<feature type="region of interest" description="Disordered" evidence="1">
    <location>
        <begin position="280"/>
        <end position="329"/>
    </location>
</feature>
<evidence type="ECO:0008006" key="4">
    <source>
        <dbReference type="Google" id="ProtNLM"/>
    </source>
</evidence>
<dbReference type="PANTHER" id="PTHR33517:SF3">
    <property type="entry name" value="PROTEIN FAM170A"/>
    <property type="match status" value="1"/>
</dbReference>
<dbReference type="InterPro" id="IPR040879">
    <property type="entry name" value="Spt46-like"/>
</dbReference>
<feature type="compositionally biased region" description="Basic residues" evidence="1">
    <location>
        <begin position="454"/>
        <end position="463"/>
    </location>
</feature>
<protein>
    <recommendedName>
        <fullName evidence="4">Protein FAM170B</fullName>
    </recommendedName>
</protein>
<dbReference type="Proteomes" id="UP000551758">
    <property type="component" value="Unassembled WGS sequence"/>
</dbReference>
<dbReference type="PANTHER" id="PTHR33517">
    <property type="entry name" value="PROTEIN FAM170B-RELATED"/>
    <property type="match status" value="1"/>
</dbReference>
<reference evidence="2 3" key="1">
    <citation type="journal article" date="2020" name="Mol. Biol. Evol.">
        <title>Interspecific Gene Flow and the Evolution of Specialization in Black and White Rhinoceros.</title>
        <authorList>
            <person name="Moodley Y."/>
            <person name="Westbury M.V."/>
            <person name="Russo I.M."/>
            <person name="Gopalakrishnan S."/>
            <person name="Rakotoarivelo A."/>
            <person name="Olsen R.A."/>
            <person name="Prost S."/>
            <person name="Tunstall T."/>
            <person name="Ryder O.A."/>
            <person name="Dalen L."/>
            <person name="Bruford M.W."/>
        </authorList>
    </citation>
    <scope>NUCLEOTIDE SEQUENCE [LARGE SCALE GENOMIC DNA]</scope>
    <source>
        <strain evidence="2">SBR-YM</strain>
        <tissue evidence="2">Skin</tissue>
    </source>
</reference>
<sequence>MSGCPELCRLLWSRDPEERSCLLNSLAASTEPHAGPRAEPSRWTDWYSYSPSSLTLGPSALLCPPGGPPLGSSWRLTEKQHLGGTSHTSWRDHNLLEDLELTQIPTALREVVDPRSSCGTVPEAAESQKFGTKSESSIQERLRHHLRSGGGREIPPETILLVGLRPNRMNQRPSGRKRPFSKTAEASTQEDRATQPAASEKRSPSSRPRKTLRLSERSPSSASSERTSHSSSYGRPKEKPWVRCAYYTQVRTVKGVAVAWQTESTFAPLDEMPRVFEAELSQESTIGSPPSPADTESPLSDTEPCAQEPEARTRAPAVQEQEGPPRATTPEWLVTSELGFRCVACCRVFPSREAVVAHAERGVKEGFSCRVFYEEMLERRRSPSAPRRPRRCHLLDQKLLVAAKSREVRAKEEACRRLQERLQARNQELRRLRRELARLQRQERRARLQGPRGTRWKGRAQAL</sequence>
<feature type="compositionally biased region" description="Basic and acidic residues" evidence="1">
    <location>
        <begin position="189"/>
        <end position="203"/>
    </location>
</feature>
<evidence type="ECO:0000313" key="2">
    <source>
        <dbReference type="EMBL" id="KAF5923516.1"/>
    </source>
</evidence>